<evidence type="ECO:0000313" key="2">
    <source>
        <dbReference type="EMBL" id="KAF0710762.1"/>
    </source>
</evidence>
<reference evidence="2 3" key="1">
    <citation type="submission" date="2019-08" db="EMBL/GenBank/DDBJ databases">
        <title>Whole genome of Aphis craccivora.</title>
        <authorList>
            <person name="Voronova N.V."/>
            <person name="Shulinski R.S."/>
            <person name="Bandarenka Y.V."/>
            <person name="Zhorov D.G."/>
            <person name="Warner D."/>
        </authorList>
    </citation>
    <scope>NUCLEOTIDE SEQUENCE [LARGE SCALE GENOMIC DNA]</scope>
    <source>
        <strain evidence="2">180601</strain>
        <tissue evidence="2">Whole Body</tissue>
    </source>
</reference>
<feature type="region of interest" description="Disordered" evidence="1">
    <location>
        <begin position="657"/>
        <end position="697"/>
    </location>
</feature>
<dbReference type="Proteomes" id="UP000478052">
    <property type="component" value="Unassembled WGS sequence"/>
</dbReference>
<feature type="non-terminal residue" evidence="2">
    <location>
        <position position="806"/>
    </location>
</feature>
<dbReference type="EMBL" id="VUJU01011539">
    <property type="protein sequence ID" value="KAF0710762.1"/>
    <property type="molecule type" value="Genomic_DNA"/>
</dbReference>
<comment type="caution">
    <text evidence="2">The sequence shown here is derived from an EMBL/GenBank/DDBJ whole genome shotgun (WGS) entry which is preliminary data.</text>
</comment>
<dbReference type="PANTHER" id="PTHR33053">
    <property type="entry name" value="PROTEIN, PUTATIVE-RELATED"/>
    <property type="match status" value="1"/>
</dbReference>
<keyword evidence="3" id="KW-1185">Reference proteome</keyword>
<evidence type="ECO:0008006" key="4">
    <source>
        <dbReference type="Google" id="ProtNLM"/>
    </source>
</evidence>
<sequence>MMKVTNSRAKRRKIQKELDVLNYEWPRDHEFSSSFRDVQEIVPPMSSNQNSHIESNPEIQIISHDSNSLCILNSEKNSVDSNTDPIITNSMYKSVLEIGPLPIDSNIPQNAINKLLSILKYKAHLNYLPKDCRTLLHSGSKKVLNLREVDPNGIYFHFGLREGILRYSSIIFSQNNIIKIAIGIDGLPLTKSSSAQFWPILAYILPHRNHVFPVGIFYGFSKPKDSNDFLKDLVSEILELTHTGININNETKVVVIEVICCDAPAKSFVLGVKGHAGFHSCTRCTHEGEYFKHRICFPYTENGNEQRKHEDYISMKNEEHHVTGISCLALIPNIDIVSLFSMDYMHLVCLGVMRKLLNIWLNKGSTDIRLPSWKIKKITTSLLQLKKCVTNDFARKPRGIEEVARWKATEFRQFLLYSGPVILKNILSKDCYQHFLTLSISIRIMLSLDHSNYLHYANQLLHYFVKYFQELYGSHLISHNVHGLLHLADDYLKHGPLDNCSAFPFENYMKNLKGMLRKHEKPLQQVVKRYEEQIKCENLKLNGFKNNMLCTNEPNCFCLTYDGYVVKITDIIGGTIVGRKMWTIVCFESDNSVDVVPDFWYNDGSCSWPKKNLNVKKFINRRISPNEIEFDNYSARALSKNIASFSEARTKILRAQETSELSSNDDDKNTRKTRRKICWSPSDDESSSLKKSKLPTPPNLIQIDDDLNLEDIEVYDLDMNKSISIQTQEIFSQNSSSNHSELNANYYDSTIKINKSAQSTPQILHTSQVLHETPQNTDSYLSTIDISDIKNELKDFKQIVNRNQVT</sequence>
<proteinExistence type="predicted"/>
<protein>
    <recommendedName>
        <fullName evidence="4">DUF4806 domain-containing protein</fullName>
    </recommendedName>
</protein>
<name>A0A6G0VXM3_APHCR</name>
<dbReference type="AlphaFoldDB" id="A0A6G0VXM3"/>
<organism evidence="2 3">
    <name type="scientific">Aphis craccivora</name>
    <name type="common">Cowpea aphid</name>
    <dbReference type="NCBI Taxonomy" id="307492"/>
    <lineage>
        <taxon>Eukaryota</taxon>
        <taxon>Metazoa</taxon>
        <taxon>Ecdysozoa</taxon>
        <taxon>Arthropoda</taxon>
        <taxon>Hexapoda</taxon>
        <taxon>Insecta</taxon>
        <taxon>Pterygota</taxon>
        <taxon>Neoptera</taxon>
        <taxon>Paraneoptera</taxon>
        <taxon>Hemiptera</taxon>
        <taxon>Sternorrhyncha</taxon>
        <taxon>Aphidomorpha</taxon>
        <taxon>Aphidoidea</taxon>
        <taxon>Aphididae</taxon>
        <taxon>Aphidini</taxon>
        <taxon>Aphis</taxon>
        <taxon>Aphis</taxon>
    </lineage>
</organism>
<gene>
    <name evidence="2" type="ORF">FWK35_00032908</name>
</gene>
<evidence type="ECO:0000313" key="3">
    <source>
        <dbReference type="Proteomes" id="UP000478052"/>
    </source>
</evidence>
<dbReference type="OrthoDB" id="7554869at2759"/>
<evidence type="ECO:0000256" key="1">
    <source>
        <dbReference type="SAM" id="MobiDB-lite"/>
    </source>
</evidence>
<accession>A0A6G0VXM3</accession>